<feature type="domain" description="CBS" evidence="12">
    <location>
        <begin position="66"/>
        <end position="125"/>
    </location>
</feature>
<dbReference type="KEGG" id="lfa:LFA_1818"/>
<evidence type="ECO:0000313" key="13">
    <source>
        <dbReference type="EMBL" id="CEG57216.1"/>
    </source>
</evidence>
<name>A0A098G5F9_9GAMM</name>
<dbReference type="GO" id="GO:0102933">
    <property type="term" value="F:GDP-4-dehydro-6-deoxy-D-mannose-4-aminotransferase activity"/>
    <property type="evidence" value="ECO:0007669"/>
    <property type="project" value="UniProtKB-EC"/>
</dbReference>
<dbReference type="InterPro" id="IPR015422">
    <property type="entry name" value="PyrdxlP-dep_Trfase_small"/>
</dbReference>
<accession>A0A098G5F9</accession>
<dbReference type="PROSITE" id="PS51371">
    <property type="entry name" value="CBS"/>
    <property type="match status" value="2"/>
</dbReference>
<evidence type="ECO:0000256" key="11">
    <source>
        <dbReference type="RuleBase" id="RU004508"/>
    </source>
</evidence>
<feature type="domain" description="CBS" evidence="12">
    <location>
        <begin position="1"/>
        <end position="60"/>
    </location>
</feature>
<evidence type="ECO:0000313" key="14">
    <source>
        <dbReference type="Proteomes" id="UP000032430"/>
    </source>
</evidence>
<keyword evidence="4 13" id="KW-0808">Transferase</keyword>
<evidence type="ECO:0000256" key="9">
    <source>
        <dbReference type="ARBA" id="ARBA00074221"/>
    </source>
</evidence>
<dbReference type="CDD" id="cd00616">
    <property type="entry name" value="AHBA_syn"/>
    <property type="match status" value="1"/>
</dbReference>
<comment type="pathway">
    <text evidence="2">Bacterial outer membrane biogenesis; LPS O-antigen biosynthesis.</text>
</comment>
<dbReference type="InterPro" id="IPR015424">
    <property type="entry name" value="PyrdxlP-dep_Trfase"/>
</dbReference>
<dbReference type="FunFam" id="3.40.640.10:FF:000090">
    <property type="entry name" value="Pyridoxal phosphate-dependent aminotransferase"/>
    <property type="match status" value="1"/>
</dbReference>
<dbReference type="Pfam" id="PF01041">
    <property type="entry name" value="DegT_DnrJ_EryC1"/>
    <property type="match status" value="1"/>
</dbReference>
<evidence type="ECO:0000256" key="2">
    <source>
        <dbReference type="ARBA" id="ARBA00005125"/>
    </source>
</evidence>
<evidence type="ECO:0000259" key="12">
    <source>
        <dbReference type="PROSITE" id="PS51371"/>
    </source>
</evidence>
<dbReference type="InterPro" id="IPR000653">
    <property type="entry name" value="DegT/StrS_aminotransferase"/>
</dbReference>
<evidence type="ECO:0000256" key="4">
    <source>
        <dbReference type="ARBA" id="ARBA00022679"/>
    </source>
</evidence>
<dbReference type="Proteomes" id="UP000032430">
    <property type="component" value="Chromosome I"/>
</dbReference>
<comment type="similarity">
    <text evidence="6 11">Belongs to the DegT/DnrJ/EryC1 family.</text>
</comment>
<dbReference type="AlphaFoldDB" id="A0A098G5F9"/>
<dbReference type="OrthoDB" id="9804264at2"/>
<dbReference type="SMART" id="SM00116">
    <property type="entry name" value="CBS"/>
    <property type="match status" value="2"/>
</dbReference>
<evidence type="ECO:0000256" key="6">
    <source>
        <dbReference type="ARBA" id="ARBA00037999"/>
    </source>
</evidence>
<keyword evidence="3 13" id="KW-0032">Aminotransferase</keyword>
<dbReference type="SUPFAM" id="SSF53383">
    <property type="entry name" value="PLP-dependent transferases"/>
    <property type="match status" value="1"/>
</dbReference>
<dbReference type="STRING" id="1212491.LFA_1818"/>
<evidence type="ECO:0000256" key="3">
    <source>
        <dbReference type="ARBA" id="ARBA00022576"/>
    </source>
</evidence>
<dbReference type="GO" id="GO:0000271">
    <property type="term" value="P:polysaccharide biosynthetic process"/>
    <property type="evidence" value="ECO:0007669"/>
    <property type="project" value="TreeGrafter"/>
</dbReference>
<comment type="catalytic activity">
    <reaction evidence="7">
        <text>GDP-alpha-D-perosamine + 2-oxoglutarate = GDP-4-dehydro-alpha-D-rhamnose + L-glutamate</text>
        <dbReference type="Rhea" id="RHEA:36779"/>
        <dbReference type="ChEBI" id="CHEBI:16810"/>
        <dbReference type="ChEBI" id="CHEBI:29985"/>
        <dbReference type="ChEBI" id="CHEBI:57964"/>
        <dbReference type="ChEBI" id="CHEBI:73996"/>
        <dbReference type="EC" id="2.6.1.102"/>
    </reaction>
</comment>
<dbReference type="Pfam" id="PF00571">
    <property type="entry name" value="CBS"/>
    <property type="match status" value="2"/>
</dbReference>
<reference evidence="14" key="1">
    <citation type="submission" date="2014-09" db="EMBL/GenBank/DDBJ databases">
        <authorList>
            <person name="Gomez-Valero L."/>
        </authorList>
    </citation>
    <scope>NUCLEOTIDE SEQUENCE [LARGE SCALE GENOMIC DNA]</scope>
    <source>
        <strain evidence="14">ATCC700992</strain>
    </source>
</reference>
<keyword evidence="14" id="KW-1185">Reference proteome</keyword>
<dbReference type="GO" id="GO:0030170">
    <property type="term" value="F:pyridoxal phosphate binding"/>
    <property type="evidence" value="ECO:0007669"/>
    <property type="project" value="TreeGrafter"/>
</dbReference>
<dbReference type="HOGENOM" id="CLU_033332_2_3_6"/>
<dbReference type="Gene3D" id="3.90.1150.10">
    <property type="entry name" value="Aspartate Aminotransferase, domain 1"/>
    <property type="match status" value="1"/>
</dbReference>
<proteinExistence type="inferred from homology"/>
<keyword evidence="10" id="KW-0129">CBS domain</keyword>
<dbReference type="EC" id="2.6.1.102" evidence="8"/>
<comment type="cofactor">
    <cofactor evidence="1">
        <name>pyridoxal 5'-phosphate</name>
        <dbReference type="ChEBI" id="CHEBI:597326"/>
    </cofactor>
</comment>
<evidence type="ECO:0000256" key="8">
    <source>
        <dbReference type="ARBA" id="ARBA00066317"/>
    </source>
</evidence>
<dbReference type="PANTHER" id="PTHR30244">
    <property type="entry name" value="TRANSAMINASE"/>
    <property type="match status" value="1"/>
</dbReference>
<dbReference type="RefSeq" id="WP_045095752.1">
    <property type="nucleotide sequence ID" value="NZ_LN614827.1"/>
</dbReference>
<dbReference type="InterPro" id="IPR046342">
    <property type="entry name" value="CBS_dom_sf"/>
</dbReference>
<dbReference type="PANTHER" id="PTHR30244:SF34">
    <property type="entry name" value="DTDP-4-AMINO-4,6-DIDEOXYGALACTOSE TRANSAMINASE"/>
    <property type="match status" value="1"/>
</dbReference>
<dbReference type="InterPro" id="IPR000644">
    <property type="entry name" value="CBS_dom"/>
</dbReference>
<protein>
    <recommendedName>
        <fullName evidence="9">GDP-perosamine synthase</fullName>
        <ecNumber evidence="8">2.6.1.102</ecNumber>
    </recommendedName>
</protein>
<keyword evidence="5 11" id="KW-0663">Pyridoxal phosphate</keyword>
<dbReference type="EMBL" id="LN614827">
    <property type="protein sequence ID" value="CEG57216.1"/>
    <property type="molecule type" value="Genomic_DNA"/>
</dbReference>
<gene>
    <name evidence="13" type="ORF">LFA_1818</name>
</gene>
<organism evidence="13 14">
    <name type="scientific">Legionella fallonii LLAP-10</name>
    <dbReference type="NCBI Taxonomy" id="1212491"/>
    <lineage>
        <taxon>Bacteria</taxon>
        <taxon>Pseudomonadati</taxon>
        <taxon>Pseudomonadota</taxon>
        <taxon>Gammaproteobacteria</taxon>
        <taxon>Legionellales</taxon>
        <taxon>Legionellaceae</taxon>
        <taxon>Legionella</taxon>
    </lineage>
</organism>
<dbReference type="InterPro" id="IPR015421">
    <property type="entry name" value="PyrdxlP-dep_Trfase_major"/>
</dbReference>
<dbReference type="SUPFAM" id="SSF54631">
    <property type="entry name" value="CBS-domain pair"/>
    <property type="match status" value="1"/>
</dbReference>
<dbReference type="Gene3D" id="3.10.580.10">
    <property type="entry name" value="CBS-domain"/>
    <property type="match status" value="1"/>
</dbReference>
<evidence type="ECO:0000256" key="10">
    <source>
        <dbReference type="PROSITE-ProRule" id="PRU00703"/>
    </source>
</evidence>
<dbReference type="Gene3D" id="3.40.640.10">
    <property type="entry name" value="Type I PLP-dependent aspartate aminotransferase-like (Major domain)"/>
    <property type="match status" value="1"/>
</dbReference>
<evidence type="ECO:0000256" key="1">
    <source>
        <dbReference type="ARBA" id="ARBA00001933"/>
    </source>
</evidence>
<evidence type="ECO:0000256" key="5">
    <source>
        <dbReference type="ARBA" id="ARBA00022898"/>
    </source>
</evidence>
<evidence type="ECO:0000256" key="7">
    <source>
        <dbReference type="ARBA" id="ARBA00051587"/>
    </source>
</evidence>
<sequence>MITIKDLYIRKNLSIKEALNKLESTAQGVLFLVDDEERLQRTVTDGDIRRLLLKECTLDSDLSALPTSHSKTLPESATLQDAYHLMKQYELDHIPLVDEQGKPVRCIHRRDFLSNILLSSPHMGEHEQQYVQEAFSTNWVAPLGPNVDAFEKEVASYIDAKSAVALSSGTAALHLALILLDVKAGDIVFASSFTFVASANPIMYQGATPVFIDSDLETWNMSPVALERALKEAKANNALPKAVIIVNLYGQSANYDALCQICESYKVPIIEDAAESLGSTYNNKHSGTFGKLGIFSFNGNKIITTSGGGMLVSNDEELIERARYLATQAREPVAHYEHSEVGYNYRMSNVLAGIGRGQLKVLEERVIARRAVFNQYKEAFKSHQFIDLMPEISKGYSTRWLSTIAINPLYSDLRPETVINHLKAYNIEARRTWKPMHRQPLFAKAAYYPHAKNFSVSDYLFDQGLCLPSGSNLNAHDIDRVIDCLNSLFSLEHSESILTELV</sequence>